<sequence length="166" mass="18552">MYASAKLVSSVLDRYLIDEQNSLYQFEDSPILRLKTYNPDSNGESGYEFSLYDDTVIDRLLKGIPALSIVLRHEKVTFLKVDNFSFPGDSAEQFIYKGELPGGLVLGSNVSKLLPLTDLDFDDALEWFYTDSKYGEIEIGGWGAPLEEEPDQIINSICIIPSQAPA</sequence>
<dbReference type="EMBL" id="LJPT01000155">
    <property type="protein sequence ID" value="KPW44787.1"/>
    <property type="molecule type" value="Genomic_DNA"/>
</dbReference>
<protein>
    <submittedName>
        <fullName evidence="1">Uncharacterized protein</fullName>
    </submittedName>
</protein>
<dbReference type="RefSeq" id="WP_057419028.1">
    <property type="nucleotide sequence ID" value="NZ_LJPT01000155.1"/>
</dbReference>
<dbReference type="Proteomes" id="UP000050425">
    <property type="component" value="Unassembled WGS sequence"/>
</dbReference>
<dbReference type="AlphaFoldDB" id="A0A0P9JDB3"/>
<reference evidence="1 2" key="1">
    <citation type="submission" date="2015-09" db="EMBL/GenBank/DDBJ databases">
        <title>Genome announcement of multiple Pseudomonas syringae strains.</title>
        <authorList>
            <person name="Thakur S."/>
            <person name="Wang P.W."/>
            <person name="Gong Y."/>
            <person name="Weir B.S."/>
            <person name="Guttman D.S."/>
        </authorList>
    </citation>
    <scope>NUCLEOTIDE SEQUENCE [LARGE SCALE GENOMIC DNA]</scope>
    <source>
        <strain evidence="1 2">ICMP4303</strain>
    </source>
</reference>
<evidence type="ECO:0000313" key="2">
    <source>
        <dbReference type="Proteomes" id="UP000050425"/>
    </source>
</evidence>
<evidence type="ECO:0000313" key="1">
    <source>
        <dbReference type="EMBL" id="KPW44787.1"/>
    </source>
</evidence>
<comment type="caution">
    <text evidence="1">The sequence shown here is derived from an EMBL/GenBank/DDBJ whole genome shotgun (WGS) entry which is preliminary data.</text>
</comment>
<proteinExistence type="predicted"/>
<organism evidence="1 2">
    <name type="scientific">Pseudomonas syringae pv. antirrhini</name>
    <dbReference type="NCBI Taxonomy" id="251702"/>
    <lineage>
        <taxon>Bacteria</taxon>
        <taxon>Pseudomonadati</taxon>
        <taxon>Pseudomonadota</taxon>
        <taxon>Gammaproteobacteria</taxon>
        <taxon>Pseudomonadales</taxon>
        <taxon>Pseudomonadaceae</taxon>
        <taxon>Pseudomonas</taxon>
    </lineage>
</organism>
<gene>
    <name evidence="1" type="ORF">ALO88_102026</name>
</gene>
<name>A0A0P9JDB3_9PSED</name>
<dbReference type="PATRIC" id="fig|251702.3.peg.5085"/>
<accession>A0A0P9JDB3</accession>